<keyword evidence="1" id="KW-0614">Plasmid</keyword>
<reference evidence="1" key="1">
    <citation type="journal article" date="2015" name="Toxicon">
        <title>Production level of tetrodotoxin in Aeromonas is associated with the copy number of a plasmid.</title>
        <authorList>
            <person name="Liu J."/>
            <person name="Wei F."/>
            <person name="Lu Y."/>
            <person name="Ma T."/>
            <person name="Zhao J."/>
            <person name="Gong X."/>
            <person name="Bao B."/>
        </authorList>
    </citation>
    <scope>NUCLEOTIDE SEQUENCE</scope>
    <source>
        <strain evidence="1">Ne-1</strain>
        <plasmid evidence="1">pNe-1</plasmid>
    </source>
</reference>
<protein>
    <submittedName>
        <fullName evidence="1">Uncharacterized protein</fullName>
    </submittedName>
</protein>
<accession>A0A0H4JD25</accession>
<sequence length="66" mass="7797">MLKGYEILGTNKVILEEKENNLFSFRELLALREKLADYEVVAYLEVKKFGQLFFEPMYQENVTMTA</sequence>
<dbReference type="AlphaFoldDB" id="A0A0H4JD25"/>
<dbReference type="RefSeq" id="WP_173026391.1">
    <property type="nucleotide sequence ID" value="NZ_KP738729.1"/>
</dbReference>
<name>A0A0H4JD25_9GAMM</name>
<proteinExistence type="predicted"/>
<dbReference type="EMBL" id="KP738729">
    <property type="protein sequence ID" value="AKO69687.1"/>
    <property type="molecule type" value="Genomic_DNA"/>
</dbReference>
<evidence type="ECO:0000313" key="1">
    <source>
        <dbReference type="EMBL" id="AKO69687.1"/>
    </source>
</evidence>
<geneLocation type="plasmid" evidence="1">
    <name>pNe-1</name>
</geneLocation>
<organism evidence="1">
    <name type="scientific">Aeromonas sp. Ne-1</name>
    <dbReference type="NCBI Taxonomy" id="1675689"/>
    <lineage>
        <taxon>Bacteria</taxon>
        <taxon>Pseudomonadati</taxon>
        <taxon>Pseudomonadota</taxon>
        <taxon>Gammaproteobacteria</taxon>
        <taxon>Aeromonadales</taxon>
        <taxon>Aeromonadaceae</taxon>
        <taxon>Aeromonas</taxon>
    </lineage>
</organism>